<organism evidence="1 2">
    <name type="scientific">Pantoea allii</name>
    <dbReference type="NCBI Taxonomy" id="574096"/>
    <lineage>
        <taxon>Bacteria</taxon>
        <taxon>Pseudomonadati</taxon>
        <taxon>Pseudomonadota</taxon>
        <taxon>Gammaproteobacteria</taxon>
        <taxon>Enterobacterales</taxon>
        <taxon>Erwiniaceae</taxon>
        <taxon>Pantoea</taxon>
    </lineage>
</organism>
<proteinExistence type="predicted"/>
<evidence type="ECO:0000313" key="2">
    <source>
        <dbReference type="Proteomes" id="UP001197236"/>
    </source>
</evidence>
<evidence type="ECO:0000313" key="1">
    <source>
        <dbReference type="EMBL" id="MBW1257603.1"/>
    </source>
</evidence>
<dbReference type="RefSeq" id="WP_218995433.1">
    <property type="nucleotide sequence ID" value="NZ_JAHVXU010000005.1"/>
</dbReference>
<sequence length="138" mass="15656">MKINLTISNGLTPEANSIGRFIPSSVAGIKALELFFIDGNHQGVIYKSMIRVPFFSEFLNDQDVLLVKKIAENKFSFEKIEGFSLDNKLVIIMQSRLYGYLHENNLHCTPSLFAAPIINEMYDSLTDELSLISIEFDF</sequence>
<keyword evidence="2" id="KW-1185">Reference proteome</keyword>
<name>A0ABS6VE52_9GAMM</name>
<accession>A0ABS6VE52</accession>
<protein>
    <submittedName>
        <fullName evidence="1">Uncharacterized protein</fullName>
    </submittedName>
</protein>
<comment type="caution">
    <text evidence="1">The sequence shown here is derived from an EMBL/GenBank/DDBJ whole genome shotgun (WGS) entry which is preliminary data.</text>
</comment>
<reference evidence="1 2" key="1">
    <citation type="submission" date="2021-07" db="EMBL/GenBank/DDBJ databases">
        <title>A novel phosphonate cluster across the Pantoea species complex is important for pathogenicity in onion.</title>
        <authorList>
            <person name="Zhao M."/>
            <person name="Stice S."/>
            <person name="Shin G.Y."/>
            <person name="Coutinho T."/>
            <person name="Gitaitis R."/>
            <person name="Kvitko B."/>
            <person name="Dutta B."/>
        </authorList>
    </citation>
    <scope>NUCLEOTIDE SEQUENCE [LARGE SCALE GENOMIC DNA]</scope>
    <source>
        <strain evidence="1 2">BD 382</strain>
    </source>
</reference>
<dbReference type="Proteomes" id="UP001197236">
    <property type="component" value="Unassembled WGS sequence"/>
</dbReference>
<gene>
    <name evidence="1" type="ORF">KYI95_10380</name>
</gene>
<dbReference type="EMBL" id="JAHVXZ010000004">
    <property type="protein sequence ID" value="MBW1257603.1"/>
    <property type="molecule type" value="Genomic_DNA"/>
</dbReference>